<feature type="non-terminal residue" evidence="1">
    <location>
        <position position="1"/>
    </location>
</feature>
<name>A0ABU6JJP9_9BURK</name>
<evidence type="ECO:0000313" key="2">
    <source>
        <dbReference type="Proteomes" id="UP001352263"/>
    </source>
</evidence>
<gene>
    <name evidence="1" type="ORF">RY831_32810</name>
</gene>
<accession>A0ABU6JJP9</accession>
<evidence type="ECO:0000313" key="1">
    <source>
        <dbReference type="EMBL" id="MEC4723886.1"/>
    </source>
</evidence>
<dbReference type="RefSeq" id="WP_326510480.1">
    <property type="nucleotide sequence ID" value="NZ_JAWIIV010000101.1"/>
</dbReference>
<sequence>VLQESNNFIDRSYPKLAWSEKTGQVNSTSSKGVPHWFARLLVMTKSVRPALQNLFLLPAELLSSR</sequence>
<proteinExistence type="predicted"/>
<keyword evidence="2" id="KW-1185">Reference proteome</keyword>
<dbReference type="EMBL" id="JAWIIV010000101">
    <property type="protein sequence ID" value="MEC4723886.1"/>
    <property type="molecule type" value="Genomic_DNA"/>
</dbReference>
<organism evidence="1 2">
    <name type="scientific">Noviherbaspirillum album</name>
    <dbReference type="NCBI Taxonomy" id="3080276"/>
    <lineage>
        <taxon>Bacteria</taxon>
        <taxon>Pseudomonadati</taxon>
        <taxon>Pseudomonadota</taxon>
        <taxon>Betaproteobacteria</taxon>
        <taxon>Burkholderiales</taxon>
        <taxon>Oxalobacteraceae</taxon>
        <taxon>Noviherbaspirillum</taxon>
    </lineage>
</organism>
<protein>
    <submittedName>
        <fullName evidence="1">Uncharacterized protein</fullName>
    </submittedName>
</protein>
<dbReference type="Proteomes" id="UP001352263">
    <property type="component" value="Unassembled WGS sequence"/>
</dbReference>
<comment type="caution">
    <text evidence="1">The sequence shown here is derived from an EMBL/GenBank/DDBJ whole genome shotgun (WGS) entry which is preliminary data.</text>
</comment>
<reference evidence="1 2" key="1">
    <citation type="submission" date="2023-10" db="EMBL/GenBank/DDBJ databases">
        <title>Noviherbaspirillum sp. CPCC 100848 genome assembly.</title>
        <authorList>
            <person name="Li X.Y."/>
            <person name="Fang X.M."/>
        </authorList>
    </citation>
    <scope>NUCLEOTIDE SEQUENCE [LARGE SCALE GENOMIC DNA]</scope>
    <source>
        <strain evidence="1 2">CPCC 100848</strain>
    </source>
</reference>